<dbReference type="PANTHER" id="PTHR32134">
    <property type="entry name" value="FNIP REPEAT-CONTAINING PROTEIN"/>
    <property type="match status" value="1"/>
</dbReference>
<dbReference type="Pfam" id="PF05725">
    <property type="entry name" value="FNIP"/>
    <property type="match status" value="3"/>
</dbReference>
<evidence type="ECO:0008006" key="3">
    <source>
        <dbReference type="Google" id="ProtNLM"/>
    </source>
</evidence>
<evidence type="ECO:0000313" key="2">
    <source>
        <dbReference type="Proteomes" id="UP000001396"/>
    </source>
</evidence>
<comment type="caution">
    <text evidence="1">The sequence shown here is derived from an EMBL/GenBank/DDBJ whole genome shotgun (WGS) entry which is preliminary data.</text>
</comment>
<dbReference type="Gene3D" id="3.80.10.10">
    <property type="entry name" value="Ribonuclease Inhibitor"/>
    <property type="match status" value="1"/>
</dbReference>
<dbReference type="InterPro" id="IPR008615">
    <property type="entry name" value="FNIP"/>
</dbReference>
<dbReference type="GeneID" id="31359409"/>
<dbReference type="RefSeq" id="XP_020435249.1">
    <property type="nucleotide sequence ID" value="XM_020574835.1"/>
</dbReference>
<dbReference type="EMBL" id="ADBJ01000017">
    <property type="protein sequence ID" value="EFA83132.1"/>
    <property type="molecule type" value="Genomic_DNA"/>
</dbReference>
<dbReference type="InterPro" id="IPR032675">
    <property type="entry name" value="LRR_dom_sf"/>
</dbReference>
<dbReference type="OMA" id="NAICEIS"/>
<dbReference type="AlphaFoldDB" id="D3B5I4"/>
<reference evidence="1 2" key="1">
    <citation type="journal article" date="2011" name="Genome Res.">
        <title>Phylogeny-wide analysis of social amoeba genomes highlights ancient origins for complex intercellular communication.</title>
        <authorList>
            <person name="Heidel A.J."/>
            <person name="Lawal H.M."/>
            <person name="Felder M."/>
            <person name="Schilde C."/>
            <person name="Helps N.R."/>
            <person name="Tunggal B."/>
            <person name="Rivero F."/>
            <person name="John U."/>
            <person name="Schleicher M."/>
            <person name="Eichinger L."/>
            <person name="Platzer M."/>
            <person name="Noegel A.A."/>
            <person name="Schaap P."/>
            <person name="Gloeckner G."/>
        </authorList>
    </citation>
    <scope>NUCLEOTIDE SEQUENCE [LARGE SCALE GENOMIC DNA]</scope>
    <source>
        <strain evidence="2">ATCC 26659 / Pp 5 / PN500</strain>
    </source>
</reference>
<dbReference type="InterPro" id="IPR051251">
    <property type="entry name" value="STK_FNIP-Repeat"/>
</dbReference>
<proteinExistence type="predicted"/>
<gene>
    <name evidence="1" type="ORF">PPL_03922</name>
</gene>
<organism evidence="1 2">
    <name type="scientific">Heterostelium pallidum (strain ATCC 26659 / Pp 5 / PN500)</name>
    <name type="common">Cellular slime mold</name>
    <name type="synonym">Polysphondylium pallidum</name>
    <dbReference type="NCBI Taxonomy" id="670386"/>
    <lineage>
        <taxon>Eukaryota</taxon>
        <taxon>Amoebozoa</taxon>
        <taxon>Evosea</taxon>
        <taxon>Eumycetozoa</taxon>
        <taxon>Dictyostelia</taxon>
        <taxon>Acytosteliales</taxon>
        <taxon>Acytosteliaceae</taxon>
        <taxon>Heterostelium</taxon>
    </lineage>
</organism>
<sequence>MEMEMYNVGSGASELFLKLPHILLTKIVRQLENNLDRICLSLVCRKFYDERDSYLSFNSDFIAKCTPFANQPVMFSRSYQKQFNDQINSEPKNSLLFISSSEIQPFGSGAFNQIFNDNSIEKIYFADNFKWDLNLYTKLIGNSNVKTIQLGWNFNDSIPPSSIPSNIETIIFGFNFNKELEVGSLPPNLKKIIFEGYFNKVFQPGVLPNSLEEIRFGSHYQMEFIVGSLPANLKVMEFTNDYDPPLSTVTLPPTLERITKLRARDLPQLPSSIKSISINGSGTIGQLPNGLEELTLCGMVFSLPKGWIPNTVTKLEFQQKVRYSLEGVIPNSVKHLSFEKNARVLAPGTIPSSVTTLKIHNCKQASANIIPKSVETLYVNENFIDINNLHSLPSSVRNIIVMRTNDPTREFHLKPIDNDNFILMRLQKFSVQCGFTHIDQLPNLIKSARPPKF</sequence>
<name>D3B5I4_HETP5</name>
<accession>D3B5I4</accession>
<dbReference type="PANTHER" id="PTHR32134:SF92">
    <property type="entry name" value="FNIP REPEAT-CONTAINING PROTEIN"/>
    <property type="match status" value="1"/>
</dbReference>
<protein>
    <recommendedName>
        <fullName evidence="3">F-box domain-containing protein</fullName>
    </recommendedName>
</protein>
<keyword evidence="2" id="KW-1185">Reference proteome</keyword>
<dbReference type="InParanoid" id="D3B5I4"/>
<dbReference type="Proteomes" id="UP000001396">
    <property type="component" value="Unassembled WGS sequence"/>
</dbReference>
<evidence type="ECO:0000313" key="1">
    <source>
        <dbReference type="EMBL" id="EFA83132.1"/>
    </source>
</evidence>
<dbReference type="SUPFAM" id="SSF52058">
    <property type="entry name" value="L domain-like"/>
    <property type="match status" value="1"/>
</dbReference>